<dbReference type="PANTHER" id="PTHR33393:SF11">
    <property type="entry name" value="POLYGLUTAMINE SYNTHESIS ACCESSORY PROTEIN RV0574C-RELATED"/>
    <property type="match status" value="1"/>
</dbReference>
<dbReference type="Proteomes" id="UP000190312">
    <property type="component" value="Unassembled WGS sequence"/>
</dbReference>
<dbReference type="InterPro" id="IPR019079">
    <property type="entry name" value="Capsule_synth_CapA"/>
</dbReference>
<gene>
    <name evidence="4" type="ORF">Aory04_000223500</name>
    <name evidence="5" type="ORF">OAory_01032290</name>
</gene>
<evidence type="ECO:0000256" key="1">
    <source>
        <dbReference type="ARBA" id="ARBA00005662"/>
    </source>
</evidence>
<dbReference type="SUPFAM" id="SSF56300">
    <property type="entry name" value="Metallo-dependent phosphatases"/>
    <property type="match status" value="1"/>
</dbReference>
<feature type="domain" description="Capsule synthesis protein CapA" evidence="3">
    <location>
        <begin position="9"/>
        <end position="309"/>
    </location>
</feature>
<evidence type="ECO:0000256" key="2">
    <source>
        <dbReference type="SAM" id="MobiDB-lite"/>
    </source>
</evidence>
<organism evidence="5 6">
    <name type="scientific">Aspergillus oryzae</name>
    <name type="common">Yellow koji mold</name>
    <dbReference type="NCBI Taxonomy" id="5062"/>
    <lineage>
        <taxon>Eukaryota</taxon>
        <taxon>Fungi</taxon>
        <taxon>Dikarya</taxon>
        <taxon>Ascomycota</taxon>
        <taxon>Pezizomycotina</taxon>
        <taxon>Eurotiomycetes</taxon>
        <taxon>Eurotiomycetidae</taxon>
        <taxon>Eurotiales</taxon>
        <taxon>Aspergillaceae</taxon>
        <taxon>Aspergillus</taxon>
        <taxon>Aspergillus subgen. Circumdati</taxon>
    </lineage>
</organism>
<dbReference type="InterPro" id="IPR029052">
    <property type="entry name" value="Metallo-depent_PP-like"/>
</dbReference>
<accession>A0A1S9DZY7</accession>
<dbReference type="SMART" id="SM00854">
    <property type="entry name" value="PGA_cap"/>
    <property type="match status" value="1"/>
</dbReference>
<dbReference type="PANTHER" id="PTHR33393">
    <property type="entry name" value="POLYGLUTAMINE SYNTHESIS ACCESSORY PROTEIN RV0574C-RELATED"/>
    <property type="match status" value="1"/>
</dbReference>
<protein>
    <submittedName>
        <fullName evidence="5">Capsule synthesis protein, CapA</fullName>
    </submittedName>
    <submittedName>
        <fullName evidence="4">Unnamed protein product</fullName>
    </submittedName>
</protein>
<dbReference type="CDD" id="cd07381">
    <property type="entry name" value="MPP_CapA"/>
    <property type="match status" value="1"/>
</dbReference>
<dbReference type="EMBL" id="MKZY01000001">
    <property type="protein sequence ID" value="OOO14634.1"/>
    <property type="molecule type" value="Genomic_DNA"/>
</dbReference>
<comment type="caution">
    <text evidence="5">The sequence shown here is derived from an EMBL/GenBank/DDBJ whole genome shotgun (WGS) entry which is preliminary data.</text>
</comment>
<dbReference type="OrthoDB" id="189619at2759"/>
<feature type="region of interest" description="Disordered" evidence="2">
    <location>
        <begin position="164"/>
        <end position="193"/>
    </location>
</feature>
<dbReference type="AlphaFoldDB" id="A0A1S9DZY7"/>
<evidence type="ECO:0000313" key="6">
    <source>
        <dbReference type="Proteomes" id="UP000190312"/>
    </source>
</evidence>
<name>A0A1S9DZY7_ASPOZ</name>
<dbReference type="Pfam" id="PF09587">
    <property type="entry name" value="PGA_cap"/>
    <property type="match status" value="1"/>
</dbReference>
<sequence>MPPPKKAYTLTFTGDVMLGRLIDQLLPTHLPNQPNWDTTITNILKTTPSLNTYSYVSPWGTALPFLHASDLNIINLETAVTTVDTPWPNKAFNYRMHPRNLEVLQKGRIDYVSLANNHTVDFGVTGLQETVEAVRGVGIKFAGVGDRPGEAAVLGMGGSLSDSSFAAGGSEGTEGTEGTEGDVGGGSSGSGSRCETKEYKIHIYSASDHPRVWADIPQFNFIDYSPATRAKLKTLLTSGEEPALKIFSVHWGPNYAWRPAGEIRALARFLVDECGVDIVHGHSAHHVQGVEVYRGRLIMYGCGDFVDDYALNGEFRNDLGALWRVLVSEDGRGGLSLGRLEVVPTRCRLFEVEVLGVEDEDHAWVRERVGELSREFGTVVEGELGRDGQVIVDLG</sequence>
<reference evidence="5 6" key="1">
    <citation type="submission" date="2016-10" db="EMBL/GenBank/DDBJ databases">
        <title>Genome sequencing of Aspergillus oryzae BCC7051.</title>
        <authorList>
            <person name="Thammarongtham C."/>
            <person name="Vorapreeda T."/>
            <person name="Nookaew I."/>
            <person name="Srisuk T."/>
            <person name="Land M."/>
            <person name="Jeennor S."/>
            <person name="Laoteng K."/>
        </authorList>
    </citation>
    <scope>NUCLEOTIDE SEQUENCE [LARGE SCALE GENOMIC DNA]</scope>
    <source>
        <strain evidence="5 6">BCC7051</strain>
    </source>
</reference>
<evidence type="ECO:0000259" key="3">
    <source>
        <dbReference type="SMART" id="SM00854"/>
    </source>
</evidence>
<dbReference type="eggNOG" id="ENOG502S32D">
    <property type="taxonomic scope" value="Eukaryota"/>
</dbReference>
<reference evidence="4" key="2">
    <citation type="submission" date="2023-04" db="EMBL/GenBank/DDBJ databases">
        <title>Aspergillus oryzae NBRC 4228.</title>
        <authorList>
            <person name="Ichikawa N."/>
            <person name="Sato H."/>
            <person name="Tonouchi N."/>
        </authorList>
    </citation>
    <scope>NUCLEOTIDE SEQUENCE</scope>
    <source>
        <strain evidence="4">NBRC 4228</strain>
    </source>
</reference>
<proteinExistence type="inferred from homology"/>
<dbReference type="Proteomes" id="UP001165205">
    <property type="component" value="Unassembled WGS sequence"/>
</dbReference>
<evidence type="ECO:0000313" key="5">
    <source>
        <dbReference type="EMBL" id="OOO14634.1"/>
    </source>
</evidence>
<evidence type="ECO:0000313" key="4">
    <source>
        <dbReference type="EMBL" id="GMG25124.1"/>
    </source>
</evidence>
<dbReference type="EMBL" id="BSYA01000016">
    <property type="protein sequence ID" value="GMG25124.1"/>
    <property type="molecule type" value="Genomic_DNA"/>
</dbReference>
<comment type="similarity">
    <text evidence="1">Belongs to the CapA family.</text>
</comment>
<dbReference type="VEuPathDB" id="FungiDB:AO090026000720"/>
<dbReference type="InterPro" id="IPR052169">
    <property type="entry name" value="CW_Biosynth-Accessory"/>
</dbReference>